<feature type="region of interest" description="Disordered" evidence="1">
    <location>
        <begin position="167"/>
        <end position="215"/>
    </location>
</feature>
<evidence type="ECO:0000313" key="4">
    <source>
        <dbReference type="Proteomes" id="UP001243330"/>
    </source>
</evidence>
<sequence>MRNHATFILLSLLSASEGIFARPHDHSPVHRHHVRNGLIFPRADGNGTSTNNTQVPVPVPPPATSRKASSSLYSASHTPSASGSHTSSAPLSSRPPASQTASSAPPASTTPAAEKTVSNGEVATGLAIGTVIAAGVGGGYLLLAGQYFSMAAGSVATVTGASGIASGLSSLSGPEPQQVDKPEDPPEDNGDQNQPTPSVQRTDQPFSTSLPLDLPTGTSSFPFSSTFTTSQASATSSGTPKYIIVPDSKGKATDFDSVESSLTNSAGSSLVTVEDDEDKSTLFLTAPLSPQEAKDLETKPGVGAVTEDIDLGDMNKMVAEEPYNPADAAGPSVLPPALTKDPLALAKQPQKIVRQQGYDVETENPAKPSHEDAGELATISQEPGTGRASTFAYDEVAGQGVTVYILGTGMNLNSPDIQDAVGTKDFIFAPGSAETKTDDDPLIGYPDGTCMASKIFGPKYGVAKKANVVMVKLSGGSGAMGMITMTEMLTALAMVKNDITTKKLKGKAVVNLSYTTPMSDPEAIAAYKEILVKMMDDDIVLVAPTGISNNNNGSEANDQYPAAFAKDTALIAVSGVNGKGARMNWSPGSEKDGVTAAAPVTGRCAYKNLDPKSKGGVTKSQDISRLYYSDGVAAATVAGVAAGLMAQAEYKTQLQVEGKVAANVKELVAGLAWVRAEGGTPVVWNGVRPYGNACAIGKRQEGDACSAAPSAAPTAAPTAAPSAPALPPKPVYNVPGTWKKQYEGDVNYSFDYTTSSNTASDGYTGDDPLSWCLGKCTNACVSVFLTRVNQKQTDGYNTYFICNQYDKVWSNDYLQKLSSSDYDAGIALDKL</sequence>
<evidence type="ECO:0000256" key="2">
    <source>
        <dbReference type="SAM" id="SignalP"/>
    </source>
</evidence>
<keyword evidence="4" id="KW-1185">Reference proteome</keyword>
<feature type="compositionally biased region" description="Polar residues" evidence="1">
    <location>
        <begin position="191"/>
        <end position="210"/>
    </location>
</feature>
<dbReference type="GO" id="GO:0006508">
    <property type="term" value="P:proteolysis"/>
    <property type="evidence" value="ECO:0007669"/>
    <property type="project" value="InterPro"/>
</dbReference>
<organism evidence="3 4">
    <name type="scientific">Colletotrichum chrysophilum</name>
    <dbReference type="NCBI Taxonomy" id="1836956"/>
    <lineage>
        <taxon>Eukaryota</taxon>
        <taxon>Fungi</taxon>
        <taxon>Dikarya</taxon>
        <taxon>Ascomycota</taxon>
        <taxon>Pezizomycotina</taxon>
        <taxon>Sordariomycetes</taxon>
        <taxon>Hypocreomycetidae</taxon>
        <taxon>Glomerellales</taxon>
        <taxon>Glomerellaceae</taxon>
        <taxon>Colletotrichum</taxon>
        <taxon>Colletotrichum gloeosporioides species complex</taxon>
    </lineage>
</organism>
<dbReference type="Gene3D" id="3.40.50.200">
    <property type="entry name" value="Peptidase S8/S53 domain"/>
    <property type="match status" value="1"/>
</dbReference>
<proteinExistence type="predicted"/>
<dbReference type="GO" id="GO:0004252">
    <property type="term" value="F:serine-type endopeptidase activity"/>
    <property type="evidence" value="ECO:0007669"/>
    <property type="project" value="InterPro"/>
</dbReference>
<accession>A0AAD9A1Q0</accession>
<dbReference type="EMBL" id="JAQOWY010000639">
    <property type="protein sequence ID" value="KAK1839693.1"/>
    <property type="molecule type" value="Genomic_DNA"/>
</dbReference>
<reference evidence="3" key="1">
    <citation type="submission" date="2023-01" db="EMBL/GenBank/DDBJ databases">
        <title>Colletotrichum chrysophilum M932 genome sequence.</title>
        <authorList>
            <person name="Baroncelli R."/>
        </authorList>
    </citation>
    <scope>NUCLEOTIDE SEQUENCE</scope>
    <source>
        <strain evidence="3">M932</strain>
    </source>
</reference>
<dbReference type="InterPro" id="IPR036852">
    <property type="entry name" value="Peptidase_S8/S53_dom_sf"/>
</dbReference>
<gene>
    <name evidence="3" type="ORF">CCHR01_17676</name>
</gene>
<feature type="signal peptide" evidence="2">
    <location>
        <begin position="1"/>
        <end position="21"/>
    </location>
</feature>
<feature type="region of interest" description="Disordered" evidence="1">
    <location>
        <begin position="39"/>
        <end position="116"/>
    </location>
</feature>
<evidence type="ECO:0000313" key="3">
    <source>
        <dbReference type="EMBL" id="KAK1839693.1"/>
    </source>
</evidence>
<protein>
    <submittedName>
        <fullName evidence="3">Alkaline proteinase</fullName>
    </submittedName>
</protein>
<evidence type="ECO:0000256" key="1">
    <source>
        <dbReference type="SAM" id="MobiDB-lite"/>
    </source>
</evidence>
<feature type="compositionally biased region" description="Low complexity" evidence="1">
    <location>
        <begin position="64"/>
        <end position="113"/>
    </location>
</feature>
<dbReference type="SUPFAM" id="SSF52743">
    <property type="entry name" value="Subtilisin-like"/>
    <property type="match status" value="1"/>
</dbReference>
<comment type="caution">
    <text evidence="3">The sequence shown here is derived from an EMBL/GenBank/DDBJ whole genome shotgun (WGS) entry which is preliminary data.</text>
</comment>
<dbReference type="Proteomes" id="UP001243330">
    <property type="component" value="Unassembled WGS sequence"/>
</dbReference>
<name>A0AAD9A1Q0_9PEZI</name>
<feature type="chain" id="PRO_5042054974" evidence="2">
    <location>
        <begin position="22"/>
        <end position="831"/>
    </location>
</feature>
<dbReference type="AlphaFoldDB" id="A0AAD9A1Q0"/>
<keyword evidence="2" id="KW-0732">Signal</keyword>